<keyword evidence="1" id="KW-0812">Transmembrane</keyword>
<evidence type="ECO:0000256" key="1">
    <source>
        <dbReference type="SAM" id="Phobius"/>
    </source>
</evidence>
<keyword evidence="1" id="KW-1133">Transmembrane helix</keyword>
<protein>
    <submittedName>
        <fullName evidence="2">Uncharacterized protein</fullName>
    </submittedName>
</protein>
<name>A0A1G2IH47_9BACT</name>
<accession>A0A1G2IH47</accession>
<keyword evidence="1" id="KW-0472">Membrane</keyword>
<gene>
    <name evidence="2" type="ORF">A2908_03410</name>
</gene>
<sequence length="179" mass="20387">MKNTFFLDVVFTILFLLLAFLFLKFLLGLVLIVFLIGVFRTWQIQHDSRNKVFLQGIFPSPAPDGLHQGIFLGHNTSWRGKKFDAANAKGINLFAGHNTAPGSDGQVEKYPFKTWQGKGLLDKKLDVLKIDYNVKGNPFWLRLIVDEIVQIAPNEYLGKMNLKIIPGFPFGVLYFELKK</sequence>
<reference evidence="2 3" key="1">
    <citation type="journal article" date="2016" name="Nat. Commun.">
        <title>Thousands of microbial genomes shed light on interconnected biogeochemical processes in an aquifer system.</title>
        <authorList>
            <person name="Anantharaman K."/>
            <person name="Brown C.T."/>
            <person name="Hug L.A."/>
            <person name="Sharon I."/>
            <person name="Castelle C.J."/>
            <person name="Probst A.J."/>
            <person name="Thomas B.C."/>
            <person name="Singh A."/>
            <person name="Wilkins M.J."/>
            <person name="Karaoz U."/>
            <person name="Brodie E.L."/>
            <person name="Williams K.H."/>
            <person name="Hubbard S.S."/>
            <person name="Banfield J.F."/>
        </authorList>
    </citation>
    <scope>NUCLEOTIDE SEQUENCE [LARGE SCALE GENOMIC DNA]</scope>
</reference>
<feature type="transmembrane region" description="Helical" evidence="1">
    <location>
        <begin position="12"/>
        <end position="39"/>
    </location>
</feature>
<dbReference type="STRING" id="1802214.A2908_03410"/>
<dbReference type="AlphaFoldDB" id="A0A1G2IH47"/>
<evidence type="ECO:0000313" key="3">
    <source>
        <dbReference type="Proteomes" id="UP000176774"/>
    </source>
</evidence>
<dbReference type="EMBL" id="MHPA01000001">
    <property type="protein sequence ID" value="OGZ74106.1"/>
    <property type="molecule type" value="Genomic_DNA"/>
</dbReference>
<organism evidence="2 3">
    <name type="scientific">Candidatus Staskawiczbacteria bacterium RIFCSPLOWO2_01_FULL_38_12b</name>
    <dbReference type="NCBI Taxonomy" id="1802214"/>
    <lineage>
        <taxon>Bacteria</taxon>
        <taxon>Candidatus Staskawicziibacteriota</taxon>
    </lineage>
</organism>
<comment type="caution">
    <text evidence="2">The sequence shown here is derived from an EMBL/GenBank/DDBJ whole genome shotgun (WGS) entry which is preliminary data.</text>
</comment>
<evidence type="ECO:0000313" key="2">
    <source>
        <dbReference type="EMBL" id="OGZ74106.1"/>
    </source>
</evidence>
<dbReference type="Proteomes" id="UP000176774">
    <property type="component" value="Unassembled WGS sequence"/>
</dbReference>
<proteinExistence type="predicted"/>